<dbReference type="PROSITE" id="PS00028">
    <property type="entry name" value="ZINC_FINGER_C2H2_1"/>
    <property type="match status" value="4"/>
</dbReference>
<keyword evidence="1" id="KW-0863">Zinc-finger</keyword>
<feature type="domain" description="C2H2-type" evidence="3">
    <location>
        <begin position="431"/>
        <end position="453"/>
    </location>
</feature>
<evidence type="ECO:0000259" key="3">
    <source>
        <dbReference type="PROSITE" id="PS50157"/>
    </source>
</evidence>
<dbReference type="InterPro" id="IPR013087">
    <property type="entry name" value="Znf_C2H2_type"/>
</dbReference>
<dbReference type="SMART" id="SM00355">
    <property type="entry name" value="ZnF_C2H2"/>
    <property type="match status" value="4"/>
</dbReference>
<accession>A0ABR2E8M3</accession>
<feature type="compositionally biased region" description="Basic and acidic residues" evidence="2">
    <location>
        <begin position="255"/>
        <end position="264"/>
    </location>
</feature>
<dbReference type="PROSITE" id="PS50157">
    <property type="entry name" value="ZINC_FINGER_C2H2_2"/>
    <property type="match status" value="4"/>
</dbReference>
<dbReference type="Gene3D" id="3.30.160.60">
    <property type="entry name" value="Classic Zinc Finger"/>
    <property type="match status" value="1"/>
</dbReference>
<keyword evidence="1" id="KW-0479">Metal-binding</keyword>
<dbReference type="PANTHER" id="PTHR46869">
    <property type="entry name" value="C2H2-LIKE ZINC FINGER PROTEIN"/>
    <property type="match status" value="1"/>
</dbReference>
<keyword evidence="1" id="KW-0862">Zinc</keyword>
<feature type="domain" description="C2H2-type" evidence="3">
    <location>
        <begin position="351"/>
        <end position="378"/>
    </location>
</feature>
<reference evidence="4 5" key="1">
    <citation type="journal article" date="2024" name="G3 (Bethesda)">
        <title>Genome assembly of Hibiscus sabdariffa L. provides insights into metabolisms of medicinal natural products.</title>
        <authorList>
            <person name="Kim T."/>
        </authorList>
    </citation>
    <scope>NUCLEOTIDE SEQUENCE [LARGE SCALE GENOMIC DNA]</scope>
    <source>
        <strain evidence="4">TK-2024</strain>
        <tissue evidence="4">Old leaves</tissue>
    </source>
</reference>
<dbReference type="Proteomes" id="UP001472677">
    <property type="component" value="Unassembled WGS sequence"/>
</dbReference>
<comment type="caution">
    <text evidence="4">The sequence shown here is derived from an EMBL/GenBank/DDBJ whole genome shotgun (WGS) entry which is preliminary data.</text>
</comment>
<feature type="domain" description="C2H2-type" evidence="3">
    <location>
        <begin position="102"/>
        <end position="129"/>
    </location>
</feature>
<dbReference type="EMBL" id="JBBPBM010000020">
    <property type="protein sequence ID" value="KAK8552863.1"/>
    <property type="molecule type" value="Genomic_DNA"/>
</dbReference>
<feature type="region of interest" description="Disordered" evidence="2">
    <location>
        <begin position="137"/>
        <end position="157"/>
    </location>
</feature>
<evidence type="ECO:0000256" key="2">
    <source>
        <dbReference type="SAM" id="MobiDB-lite"/>
    </source>
</evidence>
<gene>
    <name evidence="4" type="ORF">V6N12_041437</name>
</gene>
<feature type="region of interest" description="Disordered" evidence="2">
    <location>
        <begin position="397"/>
        <end position="427"/>
    </location>
</feature>
<proteinExistence type="predicted"/>
<organism evidence="4 5">
    <name type="scientific">Hibiscus sabdariffa</name>
    <name type="common">roselle</name>
    <dbReference type="NCBI Taxonomy" id="183260"/>
    <lineage>
        <taxon>Eukaryota</taxon>
        <taxon>Viridiplantae</taxon>
        <taxon>Streptophyta</taxon>
        <taxon>Embryophyta</taxon>
        <taxon>Tracheophyta</taxon>
        <taxon>Spermatophyta</taxon>
        <taxon>Magnoliopsida</taxon>
        <taxon>eudicotyledons</taxon>
        <taxon>Gunneridae</taxon>
        <taxon>Pentapetalae</taxon>
        <taxon>rosids</taxon>
        <taxon>malvids</taxon>
        <taxon>Malvales</taxon>
        <taxon>Malvaceae</taxon>
        <taxon>Malvoideae</taxon>
        <taxon>Hibiscus</taxon>
    </lineage>
</organism>
<sequence>MEQTQEKKFVCKFCHKRYPCGKSLGGHIRTHMNNDNCGESETTVPPSELISINKLLSNGRIIKRVAEAEADGQSSAAHGLRENPKKTKKFSNSGNAPLLGEMICKECGKGFHSLKALCGHMACHSEKERVFVEKQKMVMDGQSDTETSSTPSKRRRSERIRYKANGLYSNNSVSLANGSSSVSEIEQEQEDVAMCLMMLSRDSAGCCKKGLNSIADSSDNNSVILEAKSSSIDVRITIKNDMKCVPSKSEYLKMKKQKDNKLKSAEPCPSSESSDSSYFRNGPKKVEFEDFDSKFGKSLSKFKSLNTEFPKDNNQANRGLNKYDLRRSNAKNGDYYTHEVFCNNASKGSKYECSTCNKAFDSHRALGGHRANHTKANDCKEGSLANDGFIVPMTDTKVTKSSPHGRLLNTPCGSSSGNAEKRLGSKKNKGHQCPFCFRIFKSGQALGGHKRSHFIGAAEDRTLVIKQDSPVMPTATVIDLNLPAPVEDDAMGNVGFSPWAI</sequence>
<dbReference type="InterPro" id="IPR036236">
    <property type="entry name" value="Znf_C2H2_sf"/>
</dbReference>
<feature type="compositionally biased region" description="Low complexity" evidence="2">
    <location>
        <begin position="265"/>
        <end position="277"/>
    </location>
</feature>
<dbReference type="SUPFAM" id="SSF57667">
    <property type="entry name" value="beta-beta-alpha zinc fingers"/>
    <property type="match status" value="2"/>
</dbReference>
<evidence type="ECO:0000256" key="1">
    <source>
        <dbReference type="PROSITE-ProRule" id="PRU00042"/>
    </source>
</evidence>
<feature type="region of interest" description="Disordered" evidence="2">
    <location>
        <begin position="255"/>
        <end position="279"/>
    </location>
</feature>
<name>A0ABR2E8M3_9ROSI</name>
<dbReference type="PANTHER" id="PTHR46869:SF1">
    <property type="entry name" value="C2H2-LIKE ZINC FINGER PROTEIN"/>
    <property type="match status" value="1"/>
</dbReference>
<evidence type="ECO:0000313" key="5">
    <source>
        <dbReference type="Proteomes" id="UP001472677"/>
    </source>
</evidence>
<feature type="domain" description="C2H2-type" evidence="3">
    <location>
        <begin position="9"/>
        <end position="36"/>
    </location>
</feature>
<feature type="region of interest" description="Disordered" evidence="2">
    <location>
        <begin position="69"/>
        <end position="93"/>
    </location>
</feature>
<dbReference type="Pfam" id="PF13912">
    <property type="entry name" value="zf-C2H2_6"/>
    <property type="match status" value="4"/>
</dbReference>
<protein>
    <recommendedName>
        <fullName evidence="3">C2H2-type domain-containing protein</fullName>
    </recommendedName>
</protein>
<keyword evidence="5" id="KW-1185">Reference proteome</keyword>
<feature type="compositionally biased region" description="Polar residues" evidence="2">
    <location>
        <begin position="142"/>
        <end position="151"/>
    </location>
</feature>
<evidence type="ECO:0000313" key="4">
    <source>
        <dbReference type="EMBL" id="KAK8552863.1"/>
    </source>
</evidence>